<accession>A0A5E4V5V0</accession>
<dbReference type="OrthoDB" id="4168525at2"/>
<evidence type="ECO:0000256" key="1">
    <source>
        <dbReference type="ARBA" id="ARBA00010617"/>
    </source>
</evidence>
<proteinExistence type="inferred from homology"/>
<dbReference type="Proteomes" id="UP000382577">
    <property type="component" value="Unassembled WGS sequence"/>
</dbReference>
<dbReference type="Gene3D" id="1.10.630.10">
    <property type="entry name" value="Cytochrome P450"/>
    <property type="match status" value="1"/>
</dbReference>
<evidence type="ECO:0000313" key="2">
    <source>
        <dbReference type="EMBL" id="VVE07628.1"/>
    </source>
</evidence>
<dbReference type="SUPFAM" id="SSF48264">
    <property type="entry name" value="Cytochrome P450"/>
    <property type="match status" value="1"/>
</dbReference>
<comment type="similarity">
    <text evidence="1">Belongs to the cytochrome P450 family.</text>
</comment>
<organism evidence="2 3">
    <name type="scientific">Pandoraea fibrosis</name>
    <dbReference type="NCBI Taxonomy" id="1891094"/>
    <lineage>
        <taxon>Bacteria</taxon>
        <taxon>Pseudomonadati</taxon>
        <taxon>Pseudomonadota</taxon>
        <taxon>Betaproteobacteria</taxon>
        <taxon>Burkholderiales</taxon>
        <taxon>Burkholderiaceae</taxon>
        <taxon>Pandoraea</taxon>
    </lineage>
</organism>
<protein>
    <submittedName>
        <fullName evidence="2">Cytochrome p450 oxidoreductase</fullName>
    </submittedName>
</protein>
<dbReference type="GO" id="GO:0020037">
    <property type="term" value="F:heme binding"/>
    <property type="evidence" value="ECO:0007669"/>
    <property type="project" value="InterPro"/>
</dbReference>
<dbReference type="GO" id="GO:0016705">
    <property type="term" value="F:oxidoreductase activity, acting on paired donors, with incorporation or reduction of molecular oxygen"/>
    <property type="evidence" value="ECO:0007669"/>
    <property type="project" value="InterPro"/>
</dbReference>
<gene>
    <name evidence="2" type="ORF">PFI31113_02427</name>
</gene>
<evidence type="ECO:0000313" key="3">
    <source>
        <dbReference type="Proteomes" id="UP000382577"/>
    </source>
</evidence>
<dbReference type="CDD" id="cd11036">
    <property type="entry name" value="AknT-like"/>
    <property type="match status" value="1"/>
</dbReference>
<dbReference type="PANTHER" id="PTHR46696">
    <property type="entry name" value="P450, PUTATIVE (EUROFUNG)-RELATED"/>
    <property type="match status" value="1"/>
</dbReference>
<dbReference type="AlphaFoldDB" id="A0A5E4V5V0"/>
<dbReference type="GO" id="GO:0004497">
    <property type="term" value="F:monooxygenase activity"/>
    <property type="evidence" value="ECO:0007669"/>
    <property type="project" value="InterPro"/>
</dbReference>
<dbReference type="PANTHER" id="PTHR46696:SF1">
    <property type="entry name" value="CYTOCHROME P450 YJIB-RELATED"/>
    <property type="match status" value="1"/>
</dbReference>
<dbReference type="InterPro" id="IPR036396">
    <property type="entry name" value="Cyt_P450_sf"/>
</dbReference>
<sequence>MLAANVALHTVAPPANPLAAVVHPNPYPYYASLAERRPFDFDASLGMWVAAGPEALAAVLRHPTCGVRPAGATVPHALTDGAAGDWFGALVRMNDGAAHAAMKPWLKTRLAALRTERTTLAKLHEASQAAFADAYLACGEGLTARLDDFVFRQPIYALAAWLSVPSSQWTDVYDNVRKLVAAVAESAKPSPRADVLTCGHNAAAALRRRATHWLDGEVGSDTWLHGTARSALSDDAIDYDALTANVVGLFTQAHDACAGLVANSLRRLARHASPSPSCAATGRTALPANLSVAIAAVGEVIRLDPPVQNTRRFVHAPVVICERTLARGDQILVVLAAGPAGASSDDTAWTFGRHAHACPGQTPASTIAAVGVQTILDNTVDLVSTANGTAYHPLGNVRIARFHADAAHL</sequence>
<dbReference type="RefSeq" id="WP_150599728.1">
    <property type="nucleotide sequence ID" value="NZ_CABPRW010000005.1"/>
</dbReference>
<dbReference type="GO" id="GO:0005506">
    <property type="term" value="F:iron ion binding"/>
    <property type="evidence" value="ECO:0007669"/>
    <property type="project" value="InterPro"/>
</dbReference>
<reference evidence="2 3" key="1">
    <citation type="submission" date="2019-08" db="EMBL/GenBank/DDBJ databases">
        <authorList>
            <person name="Peeters C."/>
        </authorList>
    </citation>
    <scope>NUCLEOTIDE SEQUENCE [LARGE SCALE GENOMIC DNA]</scope>
    <source>
        <strain evidence="2 3">LMG 31113</strain>
    </source>
</reference>
<name>A0A5E4V5V0_9BURK</name>
<dbReference type="EMBL" id="CABPRW010000005">
    <property type="protein sequence ID" value="VVE07628.1"/>
    <property type="molecule type" value="Genomic_DNA"/>
</dbReference>